<dbReference type="InterPro" id="IPR036291">
    <property type="entry name" value="NAD(P)-bd_dom_sf"/>
</dbReference>
<dbReference type="InterPro" id="IPR050724">
    <property type="entry name" value="Glu_Leu_Phe_Val_DH"/>
</dbReference>
<protein>
    <submittedName>
        <fullName evidence="2">NADP-specific glutamate dehydrogenase</fullName>
    </submittedName>
</protein>
<dbReference type="InterPro" id="IPR006096">
    <property type="entry name" value="Glu/Leu/Phe/Val/Trp_DH_C"/>
</dbReference>
<organism evidence="2 3">
    <name type="scientific">Lentilactobacillus farraginis DSM 18382 = JCM 14108</name>
    <dbReference type="NCBI Taxonomy" id="1423743"/>
    <lineage>
        <taxon>Bacteria</taxon>
        <taxon>Bacillati</taxon>
        <taxon>Bacillota</taxon>
        <taxon>Bacilli</taxon>
        <taxon>Lactobacillales</taxon>
        <taxon>Lactobacillaceae</taxon>
        <taxon>Lentilactobacillus</taxon>
    </lineage>
</organism>
<gene>
    <name evidence="2" type="ORF">JCM14108_1249</name>
</gene>
<dbReference type="eggNOG" id="COG0334">
    <property type="taxonomic scope" value="Bacteria"/>
</dbReference>
<dbReference type="GO" id="GO:0006537">
    <property type="term" value="P:glutamate biosynthetic process"/>
    <property type="evidence" value="ECO:0007669"/>
    <property type="project" value="TreeGrafter"/>
</dbReference>
<evidence type="ECO:0000259" key="1">
    <source>
        <dbReference type="Pfam" id="PF00208"/>
    </source>
</evidence>
<dbReference type="Pfam" id="PF00208">
    <property type="entry name" value="ELFV_dehydrog"/>
    <property type="match status" value="1"/>
</dbReference>
<dbReference type="GO" id="GO:0005829">
    <property type="term" value="C:cytosol"/>
    <property type="evidence" value="ECO:0007669"/>
    <property type="project" value="TreeGrafter"/>
</dbReference>
<accession>X0PH10</accession>
<comment type="caution">
    <text evidence="2">The sequence shown here is derived from an EMBL/GenBank/DDBJ whole genome shotgun (WGS) entry which is preliminary data.</text>
</comment>
<dbReference type="AlphaFoldDB" id="X0PH10"/>
<dbReference type="EMBL" id="BAKI01000009">
    <property type="protein sequence ID" value="GAF36287.1"/>
    <property type="molecule type" value="Genomic_DNA"/>
</dbReference>
<dbReference type="GO" id="GO:0004354">
    <property type="term" value="F:glutamate dehydrogenase (NADP+) activity"/>
    <property type="evidence" value="ECO:0007669"/>
    <property type="project" value="TreeGrafter"/>
</dbReference>
<dbReference type="FunFam" id="1.10.285.10:FF:000001">
    <property type="entry name" value="Glutamate dehydrogenase"/>
    <property type="match status" value="1"/>
</dbReference>
<dbReference type="Proteomes" id="UP000019488">
    <property type="component" value="Unassembled WGS sequence"/>
</dbReference>
<name>X0PH10_9LACO</name>
<evidence type="ECO:0000313" key="2">
    <source>
        <dbReference type="EMBL" id="GAF36287.1"/>
    </source>
</evidence>
<dbReference type="PANTHER" id="PTHR43571">
    <property type="entry name" value="NADP-SPECIFIC GLUTAMATE DEHYDROGENASE 1-RELATED"/>
    <property type="match status" value="1"/>
</dbReference>
<feature type="domain" description="Glutamate/phenylalanine/leucine/valine/L-tryptophan dehydrogenase C-terminal" evidence="1">
    <location>
        <begin position="1"/>
        <end position="98"/>
    </location>
</feature>
<dbReference type="PANTHER" id="PTHR43571:SF1">
    <property type="entry name" value="NADP-SPECIFIC GLUTAMATE DEHYDROGENASE 1-RELATED"/>
    <property type="match status" value="1"/>
</dbReference>
<dbReference type="SUPFAM" id="SSF51735">
    <property type="entry name" value="NAD(P)-binding Rossmann-fold domains"/>
    <property type="match status" value="1"/>
</dbReference>
<sequence>MPSVPDAIATYRDNHIYYGPAKAANAGGVAVSALEMSQNSERLSWSFETVDNRLHDIMDSIFEMSEAADKKYDLKQDYQAGANIAGFEKVAEAMMAQGLV</sequence>
<proteinExistence type="predicted"/>
<dbReference type="Gene3D" id="3.40.50.720">
    <property type="entry name" value="NAD(P)-binding Rossmann-like Domain"/>
    <property type="match status" value="1"/>
</dbReference>
<reference evidence="2" key="1">
    <citation type="journal article" date="2014" name="Genome Announc.">
        <title>Draft Genome Sequences of Two Lactobacillus Strains, L. farraginis JCM 14108T and L. composti JCM 14202T, Isolated from Compost of Distilled Shochu Residue.</title>
        <authorList>
            <person name="Yuki M."/>
            <person name="Oshima K."/>
            <person name="Suda W."/>
            <person name="Kitahara M."/>
            <person name="Kitamura K."/>
            <person name="Iida T."/>
            <person name="Hattori M."/>
            <person name="Ohkuma M."/>
        </authorList>
    </citation>
    <scope>NUCLEOTIDE SEQUENCE [LARGE SCALE GENOMIC DNA]</scope>
    <source>
        <strain evidence="2">JCM 14108</strain>
    </source>
</reference>
<evidence type="ECO:0000313" key="3">
    <source>
        <dbReference type="Proteomes" id="UP000019488"/>
    </source>
</evidence>